<dbReference type="EMBL" id="DUIH01000010">
    <property type="protein sequence ID" value="HIH69492.1"/>
    <property type="molecule type" value="Genomic_DNA"/>
</dbReference>
<comment type="similarity">
    <text evidence="6">Belongs to the SAICAR synthetase family.</text>
</comment>
<dbReference type="Gene3D" id="3.30.200.20">
    <property type="entry name" value="Phosphorylase Kinase, domain 1"/>
    <property type="match status" value="1"/>
</dbReference>
<dbReference type="GO" id="GO:0004639">
    <property type="term" value="F:phosphoribosylaminoimidazolesuccinocarboxamide synthase activity"/>
    <property type="evidence" value="ECO:0007669"/>
    <property type="project" value="UniProtKB-UniRule"/>
</dbReference>
<dbReference type="PANTHER" id="PTHR43700">
    <property type="entry name" value="PHOSPHORIBOSYLAMINOIMIDAZOLE-SUCCINOCARBOXAMIDE SYNTHASE"/>
    <property type="match status" value="1"/>
</dbReference>
<evidence type="ECO:0000256" key="2">
    <source>
        <dbReference type="ARBA" id="ARBA00022598"/>
    </source>
</evidence>
<dbReference type="HAMAP" id="MF_00137">
    <property type="entry name" value="SAICAR_synth"/>
    <property type="match status" value="1"/>
</dbReference>
<evidence type="ECO:0000313" key="9">
    <source>
        <dbReference type="Proteomes" id="UP000600363"/>
    </source>
</evidence>
<keyword evidence="4 6" id="KW-0658">Purine biosynthesis</keyword>
<keyword evidence="5 6" id="KW-0067">ATP-binding</keyword>
<dbReference type="SUPFAM" id="SSF56104">
    <property type="entry name" value="SAICAR synthase-like"/>
    <property type="match status" value="1"/>
</dbReference>
<dbReference type="InterPro" id="IPR028923">
    <property type="entry name" value="SAICAR_synt/ADE2_N"/>
</dbReference>
<comment type="catalytic activity">
    <reaction evidence="6">
        <text>5-amino-1-(5-phospho-D-ribosyl)imidazole-4-carboxylate + L-aspartate + ATP = (2S)-2-[5-amino-1-(5-phospho-beta-D-ribosyl)imidazole-4-carboxamido]succinate + ADP + phosphate + 2 H(+)</text>
        <dbReference type="Rhea" id="RHEA:22628"/>
        <dbReference type="ChEBI" id="CHEBI:15378"/>
        <dbReference type="ChEBI" id="CHEBI:29991"/>
        <dbReference type="ChEBI" id="CHEBI:30616"/>
        <dbReference type="ChEBI" id="CHEBI:43474"/>
        <dbReference type="ChEBI" id="CHEBI:58443"/>
        <dbReference type="ChEBI" id="CHEBI:77657"/>
        <dbReference type="ChEBI" id="CHEBI:456216"/>
        <dbReference type="EC" id="6.3.2.6"/>
    </reaction>
</comment>
<dbReference type="GO" id="GO:0005524">
    <property type="term" value="F:ATP binding"/>
    <property type="evidence" value="ECO:0007669"/>
    <property type="project" value="UniProtKB-KW"/>
</dbReference>
<dbReference type="Gene3D" id="3.30.470.20">
    <property type="entry name" value="ATP-grasp fold, B domain"/>
    <property type="match status" value="1"/>
</dbReference>
<dbReference type="Pfam" id="PF01259">
    <property type="entry name" value="SAICAR_synt"/>
    <property type="match status" value="1"/>
</dbReference>
<dbReference type="PANTHER" id="PTHR43700:SF1">
    <property type="entry name" value="PHOSPHORIBOSYLAMINOIMIDAZOLE-SUCCINOCARBOXAMIDE SYNTHASE"/>
    <property type="match status" value="1"/>
</dbReference>
<reference evidence="8" key="1">
    <citation type="journal article" date="2020" name="bioRxiv">
        <title>A rank-normalized archaeal taxonomy based on genome phylogeny resolves widespread incomplete and uneven classifications.</title>
        <authorList>
            <person name="Rinke C."/>
            <person name="Chuvochina M."/>
            <person name="Mussig A.J."/>
            <person name="Chaumeil P.-A."/>
            <person name="Waite D.W."/>
            <person name="Whitman W.B."/>
            <person name="Parks D.H."/>
            <person name="Hugenholtz P."/>
        </authorList>
    </citation>
    <scope>NUCLEOTIDE SEQUENCE</scope>
    <source>
        <strain evidence="8">UBA12518</strain>
    </source>
</reference>
<keyword evidence="3 6" id="KW-0547">Nucleotide-binding</keyword>
<comment type="caution">
    <text evidence="8">The sequence shown here is derived from an EMBL/GenBank/DDBJ whole genome shotgun (WGS) entry which is preliminary data.</text>
</comment>
<dbReference type="Proteomes" id="UP000600363">
    <property type="component" value="Unassembled WGS sequence"/>
</dbReference>
<evidence type="ECO:0000256" key="4">
    <source>
        <dbReference type="ARBA" id="ARBA00022755"/>
    </source>
</evidence>
<dbReference type="AlphaFoldDB" id="A0A832RWT2"/>
<organism evidence="8 9">
    <name type="scientific">Methermicoccus shengliensis</name>
    <dbReference type="NCBI Taxonomy" id="660064"/>
    <lineage>
        <taxon>Archaea</taxon>
        <taxon>Methanobacteriati</taxon>
        <taxon>Methanobacteriota</taxon>
        <taxon>Stenosarchaea group</taxon>
        <taxon>Methanomicrobia</taxon>
        <taxon>Methanosarcinales</taxon>
        <taxon>Methermicoccaceae</taxon>
        <taxon>Methermicoccus</taxon>
    </lineage>
</organism>
<name>A0A832RWT2_9EURY</name>
<evidence type="ECO:0000313" key="8">
    <source>
        <dbReference type="EMBL" id="HIH69492.1"/>
    </source>
</evidence>
<dbReference type="GO" id="GO:0006189">
    <property type="term" value="P:'de novo' IMP biosynthetic process"/>
    <property type="evidence" value="ECO:0007669"/>
    <property type="project" value="UniProtKB-UniRule"/>
</dbReference>
<dbReference type="UniPathway" id="UPA00074">
    <property type="reaction ID" value="UER00131"/>
</dbReference>
<evidence type="ECO:0000256" key="3">
    <source>
        <dbReference type="ARBA" id="ARBA00022741"/>
    </source>
</evidence>
<keyword evidence="2 6" id="KW-0436">Ligase</keyword>
<evidence type="ECO:0000256" key="5">
    <source>
        <dbReference type="ARBA" id="ARBA00022840"/>
    </source>
</evidence>
<gene>
    <name evidence="6" type="primary">purC</name>
    <name evidence="8" type="ORF">HA299_02555</name>
</gene>
<accession>A0A832RWT2</accession>
<dbReference type="GO" id="GO:0005737">
    <property type="term" value="C:cytoplasm"/>
    <property type="evidence" value="ECO:0007669"/>
    <property type="project" value="TreeGrafter"/>
</dbReference>
<protein>
    <recommendedName>
        <fullName evidence="6">Phosphoribosylaminoimidazole-succinocarboxamide synthase</fullName>
        <ecNumber evidence="6">6.3.2.6</ecNumber>
    </recommendedName>
    <alternativeName>
        <fullName evidence="6">SAICAR synthetase</fullName>
    </alternativeName>
</protein>
<proteinExistence type="inferred from homology"/>
<evidence type="ECO:0000259" key="7">
    <source>
        <dbReference type="Pfam" id="PF01259"/>
    </source>
</evidence>
<dbReference type="EC" id="6.3.2.6" evidence="6"/>
<sequence length="374" mass="43004">MWSTATKLLNCLVKPSTFIAYIQPHPLGSYSIHEIVPTKVSLSDINFFHVPDYGVINITLIYQDSKGECGDGVSVVRRGSVKEVYEGEHEDELVFLFTDRISVFDKPIPSEVPHKGETLCRTAVHWFEQAERMGISTHFIEQPSPNTMRVRRVNVISDYSQLNPSTRNYLIPLEFISRYYVAGSLYDRLKSGKVSPEDVGFSSGHRVEYGEPLPEPFCEVSTKLERVDRLLSTQEALRISGLTPDELEHIWEMIHRIDEHINRSVARRGLVHVDGKKEFAFDENRELMLVDVFGTADEDRFWDGAAYDEGRFVEKSKELVRQYYRSIGYVDALYEARRKGEPEPPIPPMPEELITRASQTYIELFEQITGERFS</sequence>
<feature type="domain" description="SAICAR synthetase/ADE2 N-terminal" evidence="7">
    <location>
        <begin position="77"/>
        <end position="326"/>
    </location>
</feature>
<comment type="pathway">
    <text evidence="1 6">Purine metabolism; IMP biosynthesis via de novo pathway; 5-amino-1-(5-phospho-D-ribosyl)imidazole-4-carboxamide from 5-amino-1-(5-phospho-D-ribosyl)imidazole-4-carboxylate: step 1/2.</text>
</comment>
<evidence type="ECO:0000256" key="6">
    <source>
        <dbReference type="HAMAP-Rule" id="MF_00137"/>
    </source>
</evidence>
<evidence type="ECO:0000256" key="1">
    <source>
        <dbReference type="ARBA" id="ARBA00004672"/>
    </source>
</evidence>
<dbReference type="CDD" id="cd01414">
    <property type="entry name" value="SAICAR_synt_Sc"/>
    <property type="match status" value="1"/>
</dbReference>